<protein>
    <recommendedName>
        <fullName evidence="1">SHOCT domain-containing protein</fullName>
    </recommendedName>
</protein>
<keyword evidence="3" id="KW-1185">Reference proteome</keyword>
<dbReference type="AlphaFoldDB" id="A0A069CWE9"/>
<gene>
    <name evidence="2" type="ORF">WOSG25_140090</name>
</gene>
<evidence type="ECO:0000313" key="2">
    <source>
        <dbReference type="EMBL" id="GAK31707.1"/>
    </source>
</evidence>
<dbReference type="STRING" id="1329250.WOSG25_140090"/>
<dbReference type="Pfam" id="PF09851">
    <property type="entry name" value="SHOCT"/>
    <property type="match status" value="1"/>
</dbReference>
<dbReference type="RefSeq" id="WP_052348611.1">
    <property type="nucleotide sequence ID" value="NZ_DF820497.1"/>
</dbReference>
<feature type="domain" description="SHOCT" evidence="1">
    <location>
        <begin position="111"/>
        <end position="138"/>
    </location>
</feature>
<dbReference type="OrthoDB" id="1908357at2"/>
<sequence>MSKIIKDETLPYKLEDAQKILNKADITFKTFANNRTLGETSFQLKAKVSYKLKADKDSTIVTIIGKNSGIGPIQKNAVQKQIDAFETALHSSVDDFEKDRKQSVGSSSIADELTKLSGLKESGILTEDEFNQQKAKLLNN</sequence>
<accession>A0A069CWE9</accession>
<evidence type="ECO:0000259" key="1">
    <source>
        <dbReference type="Pfam" id="PF09851"/>
    </source>
</evidence>
<dbReference type="EMBL" id="DF820497">
    <property type="protein sequence ID" value="GAK31707.1"/>
    <property type="molecule type" value="Genomic_DNA"/>
</dbReference>
<proteinExistence type="predicted"/>
<organism evidence="2 3">
    <name type="scientific">Weissella oryzae (strain DSM 25784 / JCM 18191 / LMG 30913 / SG25)</name>
    <dbReference type="NCBI Taxonomy" id="1329250"/>
    <lineage>
        <taxon>Bacteria</taxon>
        <taxon>Bacillati</taxon>
        <taxon>Bacillota</taxon>
        <taxon>Bacilli</taxon>
        <taxon>Lactobacillales</taxon>
        <taxon>Lactobacillaceae</taxon>
        <taxon>Weissella</taxon>
    </lineage>
</organism>
<dbReference type="Proteomes" id="UP000030643">
    <property type="component" value="Unassembled WGS sequence"/>
</dbReference>
<evidence type="ECO:0000313" key="3">
    <source>
        <dbReference type="Proteomes" id="UP000030643"/>
    </source>
</evidence>
<name>A0A069CWE9_WEIOS</name>
<reference evidence="3" key="1">
    <citation type="journal article" date="2014" name="Genome Announc.">
        <title>Draft genome sequence of Weissella oryzae SG25T, isolated from fermented rice grains.</title>
        <authorList>
            <person name="Tanizawa Y."/>
            <person name="Fujisawa T."/>
            <person name="Mochizuki T."/>
            <person name="Kaminuma E."/>
            <person name="Suzuki Y."/>
            <person name="Nakamura Y."/>
            <person name="Tohno M."/>
        </authorList>
    </citation>
    <scope>NUCLEOTIDE SEQUENCE [LARGE SCALE GENOMIC DNA]</scope>
    <source>
        <strain evidence="3">DSM 25784 / JCM 18191 / LMG 30913 / SG25</strain>
    </source>
</reference>
<dbReference type="InterPro" id="IPR018649">
    <property type="entry name" value="SHOCT"/>
</dbReference>